<dbReference type="Proteomes" id="UP000886998">
    <property type="component" value="Unassembled WGS sequence"/>
</dbReference>
<accession>A0A8X6YCT5</accession>
<proteinExistence type="predicted"/>
<feature type="compositionally biased region" description="Low complexity" evidence="1">
    <location>
        <begin position="19"/>
        <end position="34"/>
    </location>
</feature>
<reference evidence="2" key="1">
    <citation type="submission" date="2020-08" db="EMBL/GenBank/DDBJ databases">
        <title>Multicomponent nature underlies the extraordinary mechanical properties of spider dragline silk.</title>
        <authorList>
            <person name="Kono N."/>
            <person name="Nakamura H."/>
            <person name="Mori M."/>
            <person name="Yoshida Y."/>
            <person name="Ohtoshi R."/>
            <person name="Malay A.D."/>
            <person name="Moran D.A.P."/>
            <person name="Tomita M."/>
            <person name="Numata K."/>
            <person name="Arakawa K."/>
        </authorList>
    </citation>
    <scope>NUCLEOTIDE SEQUENCE</scope>
</reference>
<dbReference type="AlphaFoldDB" id="A0A8X6YCT5"/>
<keyword evidence="3" id="KW-1185">Reference proteome</keyword>
<gene>
    <name evidence="2" type="ORF">TNIN_28441</name>
</gene>
<organism evidence="2 3">
    <name type="scientific">Trichonephila inaurata madagascariensis</name>
    <dbReference type="NCBI Taxonomy" id="2747483"/>
    <lineage>
        <taxon>Eukaryota</taxon>
        <taxon>Metazoa</taxon>
        <taxon>Ecdysozoa</taxon>
        <taxon>Arthropoda</taxon>
        <taxon>Chelicerata</taxon>
        <taxon>Arachnida</taxon>
        <taxon>Araneae</taxon>
        <taxon>Araneomorphae</taxon>
        <taxon>Entelegynae</taxon>
        <taxon>Araneoidea</taxon>
        <taxon>Nephilidae</taxon>
        <taxon>Trichonephila</taxon>
        <taxon>Trichonephila inaurata</taxon>
    </lineage>
</organism>
<dbReference type="EMBL" id="BMAV01017016">
    <property type="protein sequence ID" value="GFY68357.1"/>
    <property type="molecule type" value="Genomic_DNA"/>
</dbReference>
<feature type="region of interest" description="Disordered" evidence="1">
    <location>
        <begin position="1"/>
        <end position="38"/>
    </location>
</feature>
<protein>
    <submittedName>
        <fullName evidence="2">Uncharacterized protein</fullName>
    </submittedName>
</protein>
<comment type="caution">
    <text evidence="2">The sequence shown here is derived from an EMBL/GenBank/DDBJ whole genome shotgun (WGS) entry which is preliminary data.</text>
</comment>
<dbReference type="OrthoDB" id="10437604at2759"/>
<sequence>MRRTAQDKRKSRNVQKYRSSSLYSSSSPVDCVSSRRANGNRSSILEKQISSYQLRRQKSHAPDVIAQTTNIVASSQLLVTQLLLHHLRDLFSLENTNQNNLIDGI</sequence>
<name>A0A8X6YCT5_9ARAC</name>
<evidence type="ECO:0000313" key="2">
    <source>
        <dbReference type="EMBL" id="GFY68357.1"/>
    </source>
</evidence>
<evidence type="ECO:0000256" key="1">
    <source>
        <dbReference type="SAM" id="MobiDB-lite"/>
    </source>
</evidence>
<evidence type="ECO:0000313" key="3">
    <source>
        <dbReference type="Proteomes" id="UP000886998"/>
    </source>
</evidence>